<comment type="caution">
    <text evidence="1">The sequence shown here is derived from an EMBL/GenBank/DDBJ whole genome shotgun (WGS) entry which is preliminary data.</text>
</comment>
<dbReference type="Proteomes" id="UP000317155">
    <property type="component" value="Unassembled WGS sequence"/>
</dbReference>
<sequence length="281" mass="32045">MKTKWHFHFQTNDFVFEKEHKFIGSANGLNVNIAENLPENLELEISISPDKEKNNPNAEQTGTLYITLPLTHDEAKPVIHHLAFMISQKIAFDHGDFKLLGGLLVCERLPETPEEIEEVGDTPFSVVVNLVEAVPPPKFDSQKFAKKSEDSIDFRLVTQHNEARNTKNAIAKFIAFFKILESQFPPTHKKQHIKDTLKTNSDLLNVFTSIFEFTTEEEALQGFISFIDSIVHARHRCAHLKVNKNFGYLPFDPKIKEEVEPFLGPLEALTYETITKLSKSV</sequence>
<dbReference type="RefSeq" id="WP_092057554.1">
    <property type="nucleotide sequence ID" value="NZ_FOJJ01000037.1"/>
</dbReference>
<gene>
    <name evidence="1" type="ORF">FL622_07930</name>
</gene>
<name>A0A550JES5_9BACT</name>
<dbReference type="AlphaFoldDB" id="A0A550JES5"/>
<evidence type="ECO:0000313" key="2">
    <source>
        <dbReference type="Proteomes" id="UP000317155"/>
    </source>
</evidence>
<dbReference type="InterPro" id="IPR035383">
    <property type="entry name" value="MauJ"/>
</dbReference>
<proteinExistence type="predicted"/>
<accession>A0A550JES5</accession>
<reference evidence="1 2" key="1">
    <citation type="submission" date="2019-07" db="EMBL/GenBank/DDBJ databases">
        <title>Insights of Desulfuromonas acetexigens electromicrobiology.</title>
        <authorList>
            <person name="Katuri K."/>
            <person name="Sapireddy V."/>
            <person name="Shaw D.R."/>
            <person name="Saikaly P."/>
        </authorList>
    </citation>
    <scope>NUCLEOTIDE SEQUENCE [LARGE SCALE GENOMIC DNA]</scope>
    <source>
        <strain evidence="1 2">2873</strain>
    </source>
</reference>
<protein>
    <recommendedName>
        <fullName evidence="3">ApeA N-terminal domain-containing protein</fullName>
    </recommendedName>
</protein>
<dbReference type="Pfam" id="PF17419">
    <property type="entry name" value="MauJ"/>
    <property type="match status" value="1"/>
</dbReference>
<dbReference type="EMBL" id="VJVV01000005">
    <property type="protein sequence ID" value="TRO81727.1"/>
    <property type="molecule type" value="Genomic_DNA"/>
</dbReference>
<keyword evidence="2" id="KW-1185">Reference proteome</keyword>
<organism evidence="1 2">
    <name type="scientific">Trichloromonas acetexigens</name>
    <dbReference type="NCBI Taxonomy" id="38815"/>
    <lineage>
        <taxon>Bacteria</taxon>
        <taxon>Pseudomonadati</taxon>
        <taxon>Thermodesulfobacteriota</taxon>
        <taxon>Desulfuromonadia</taxon>
        <taxon>Desulfuromonadales</taxon>
        <taxon>Trichloromonadaceae</taxon>
        <taxon>Trichloromonas</taxon>
    </lineage>
</organism>
<dbReference type="OrthoDB" id="7107906at2"/>
<evidence type="ECO:0008006" key="3">
    <source>
        <dbReference type="Google" id="ProtNLM"/>
    </source>
</evidence>
<evidence type="ECO:0000313" key="1">
    <source>
        <dbReference type="EMBL" id="TRO81727.1"/>
    </source>
</evidence>